<dbReference type="GeneID" id="90541760"/>
<sequence>MILNFDQIFHDFMKLCNYQNACKISSFITYNTAGGKGHRTELFKTLLNNVSDESIKIGNIFELFQSALLVMDDVMDESDTRRGVECYYKKEGMISLKYTQYFIVGISRISRNIKFKKDKHLKSLYLKCLWNTCLGQTLDSIKNKMEEYKLDLFDKIAEYKTSKYTFYYPISIGYAYIGQDEPVNLYEFCRLLGIKFQMQDDYLDFFPEISKKTGTDLETLKLTFFTCKLAEGNSNTAREYFKTGKVTNELLVEIKSFFPEFKIRMNEITEKMRHLDGGINKKVLEFIGKIFKNLE</sequence>
<evidence type="ECO:0000256" key="5">
    <source>
        <dbReference type="RuleBase" id="RU004466"/>
    </source>
</evidence>
<evidence type="ECO:0000256" key="3">
    <source>
        <dbReference type="ARBA" id="ARBA00022723"/>
    </source>
</evidence>
<dbReference type="AlphaFoldDB" id="A0AAX4JD49"/>
<dbReference type="InterPro" id="IPR039702">
    <property type="entry name" value="FPS1-like"/>
</dbReference>
<dbReference type="PROSITE" id="PS00723">
    <property type="entry name" value="POLYPRENYL_SYNTHASE_1"/>
    <property type="match status" value="1"/>
</dbReference>
<accession>A0AAX4JD49</accession>
<evidence type="ECO:0000256" key="1">
    <source>
        <dbReference type="ARBA" id="ARBA00001946"/>
    </source>
</evidence>
<proteinExistence type="inferred from homology"/>
<dbReference type="InterPro" id="IPR033749">
    <property type="entry name" value="Polyprenyl_synt_CS"/>
</dbReference>
<dbReference type="Gene3D" id="1.10.600.10">
    <property type="entry name" value="Farnesyl Diphosphate Synthase"/>
    <property type="match status" value="1"/>
</dbReference>
<evidence type="ECO:0000313" key="6">
    <source>
        <dbReference type="EMBL" id="WUR03935.1"/>
    </source>
</evidence>
<protein>
    <submittedName>
        <fullName evidence="6">Farnesyl pyrophosphate synthase (FPPS)</fullName>
    </submittedName>
</protein>
<dbReference type="GO" id="GO:0045337">
    <property type="term" value="P:farnesyl diphosphate biosynthetic process"/>
    <property type="evidence" value="ECO:0007669"/>
    <property type="project" value="TreeGrafter"/>
</dbReference>
<dbReference type="SUPFAM" id="SSF48576">
    <property type="entry name" value="Terpenoid synthases"/>
    <property type="match status" value="1"/>
</dbReference>
<organism evidence="6 7">
    <name type="scientific">Vairimorpha necatrix</name>
    <dbReference type="NCBI Taxonomy" id="6039"/>
    <lineage>
        <taxon>Eukaryota</taxon>
        <taxon>Fungi</taxon>
        <taxon>Fungi incertae sedis</taxon>
        <taxon>Microsporidia</taxon>
        <taxon>Nosematidae</taxon>
        <taxon>Vairimorpha</taxon>
    </lineage>
</organism>
<dbReference type="GO" id="GO:0004161">
    <property type="term" value="F:dimethylallyltranstransferase activity"/>
    <property type="evidence" value="ECO:0007669"/>
    <property type="project" value="TreeGrafter"/>
</dbReference>
<reference evidence="6" key="1">
    <citation type="journal article" date="2024" name="BMC Genomics">
        <title>Functional annotation of a divergent genome using sequence and structure-based similarity.</title>
        <authorList>
            <person name="Svedberg D."/>
            <person name="Winiger R.R."/>
            <person name="Berg A."/>
            <person name="Sharma H."/>
            <person name="Tellgren-Roth C."/>
            <person name="Debrunner-Vossbrinck B.A."/>
            <person name="Vossbrinck C.R."/>
            <person name="Barandun J."/>
        </authorList>
    </citation>
    <scope>NUCLEOTIDE SEQUENCE</scope>
    <source>
        <strain evidence="6">Illinois isolate</strain>
    </source>
</reference>
<evidence type="ECO:0000256" key="2">
    <source>
        <dbReference type="ARBA" id="ARBA00022679"/>
    </source>
</evidence>
<keyword evidence="4" id="KW-0460">Magnesium</keyword>
<comment type="similarity">
    <text evidence="5">Belongs to the FPP/GGPP synthase family.</text>
</comment>
<gene>
    <name evidence="6" type="ORF">VNE69_07004</name>
</gene>
<keyword evidence="2 5" id="KW-0808">Transferase</keyword>
<dbReference type="PROSITE" id="PS00444">
    <property type="entry name" value="POLYPRENYL_SYNTHASE_2"/>
    <property type="match status" value="1"/>
</dbReference>
<dbReference type="PANTHER" id="PTHR11525:SF0">
    <property type="entry name" value="FARNESYL PYROPHOSPHATE SYNTHASE"/>
    <property type="match status" value="1"/>
</dbReference>
<dbReference type="GO" id="GO:0046872">
    <property type="term" value="F:metal ion binding"/>
    <property type="evidence" value="ECO:0007669"/>
    <property type="project" value="UniProtKB-KW"/>
</dbReference>
<dbReference type="RefSeq" id="XP_065330080.1">
    <property type="nucleotide sequence ID" value="XM_065474008.1"/>
</dbReference>
<dbReference type="Pfam" id="PF00348">
    <property type="entry name" value="polyprenyl_synt"/>
    <property type="match status" value="1"/>
</dbReference>
<dbReference type="PANTHER" id="PTHR11525">
    <property type="entry name" value="FARNESYL-PYROPHOSPHATE SYNTHETASE"/>
    <property type="match status" value="1"/>
</dbReference>
<dbReference type="KEGG" id="vnx:VNE69_07004"/>
<dbReference type="InterPro" id="IPR000092">
    <property type="entry name" value="Polyprenyl_synt"/>
</dbReference>
<dbReference type="GO" id="GO:0004337">
    <property type="term" value="F:(2E,6E)-farnesyl diphosphate synthase activity"/>
    <property type="evidence" value="ECO:0007669"/>
    <property type="project" value="TreeGrafter"/>
</dbReference>
<keyword evidence="3" id="KW-0479">Metal-binding</keyword>
<name>A0AAX4JD49_9MICR</name>
<evidence type="ECO:0000256" key="4">
    <source>
        <dbReference type="ARBA" id="ARBA00022842"/>
    </source>
</evidence>
<dbReference type="InterPro" id="IPR008949">
    <property type="entry name" value="Isoprenoid_synthase_dom_sf"/>
</dbReference>
<dbReference type="EMBL" id="CP142732">
    <property type="protein sequence ID" value="WUR03935.1"/>
    <property type="molecule type" value="Genomic_DNA"/>
</dbReference>
<dbReference type="GO" id="GO:0005737">
    <property type="term" value="C:cytoplasm"/>
    <property type="evidence" value="ECO:0007669"/>
    <property type="project" value="TreeGrafter"/>
</dbReference>
<evidence type="ECO:0000313" key="7">
    <source>
        <dbReference type="Proteomes" id="UP001334084"/>
    </source>
</evidence>
<comment type="cofactor">
    <cofactor evidence="1">
        <name>Mg(2+)</name>
        <dbReference type="ChEBI" id="CHEBI:18420"/>
    </cofactor>
</comment>
<keyword evidence="7" id="KW-1185">Reference proteome</keyword>
<dbReference type="Proteomes" id="UP001334084">
    <property type="component" value="Chromosome 7"/>
</dbReference>